<dbReference type="Proteomes" id="UP000000305">
    <property type="component" value="Unassembled WGS sequence"/>
</dbReference>
<proteinExistence type="predicted"/>
<dbReference type="HOGENOM" id="CLU_2963125_0_0_1"/>
<dbReference type="OrthoDB" id="434160at2759"/>
<sequence length="59" mass="6609">MAGTAAKFLTLEQHKMNIVPDQRWPPVIGMDFGNESCFIVERAGGIEVIINDYSQRDTP</sequence>
<protein>
    <submittedName>
        <fullName evidence="1">Uncharacterized protein</fullName>
    </submittedName>
</protein>
<dbReference type="STRING" id="6669.E9GX55"/>
<reference evidence="1 2" key="1">
    <citation type="journal article" date="2011" name="Science">
        <title>The ecoresponsive genome of Daphnia pulex.</title>
        <authorList>
            <person name="Colbourne J.K."/>
            <person name="Pfrender M.E."/>
            <person name="Gilbert D."/>
            <person name="Thomas W.K."/>
            <person name="Tucker A."/>
            <person name="Oakley T.H."/>
            <person name="Tokishita S."/>
            <person name="Aerts A."/>
            <person name="Arnold G.J."/>
            <person name="Basu M.K."/>
            <person name="Bauer D.J."/>
            <person name="Caceres C.E."/>
            <person name="Carmel L."/>
            <person name="Casola C."/>
            <person name="Choi J.H."/>
            <person name="Detter J.C."/>
            <person name="Dong Q."/>
            <person name="Dusheyko S."/>
            <person name="Eads B.D."/>
            <person name="Frohlich T."/>
            <person name="Geiler-Samerotte K.A."/>
            <person name="Gerlach D."/>
            <person name="Hatcher P."/>
            <person name="Jogdeo S."/>
            <person name="Krijgsveld J."/>
            <person name="Kriventseva E.V."/>
            <person name="Kultz D."/>
            <person name="Laforsch C."/>
            <person name="Lindquist E."/>
            <person name="Lopez J."/>
            <person name="Manak J.R."/>
            <person name="Muller J."/>
            <person name="Pangilinan J."/>
            <person name="Patwardhan R.P."/>
            <person name="Pitluck S."/>
            <person name="Pritham E.J."/>
            <person name="Rechtsteiner A."/>
            <person name="Rho M."/>
            <person name="Rogozin I.B."/>
            <person name="Sakarya O."/>
            <person name="Salamov A."/>
            <person name="Schaack S."/>
            <person name="Shapiro H."/>
            <person name="Shiga Y."/>
            <person name="Skalitzky C."/>
            <person name="Smith Z."/>
            <person name="Souvorov A."/>
            <person name="Sung W."/>
            <person name="Tang Z."/>
            <person name="Tsuchiya D."/>
            <person name="Tu H."/>
            <person name="Vos H."/>
            <person name="Wang M."/>
            <person name="Wolf Y.I."/>
            <person name="Yamagata H."/>
            <person name="Yamada T."/>
            <person name="Ye Y."/>
            <person name="Shaw J.R."/>
            <person name="Andrews J."/>
            <person name="Crease T.J."/>
            <person name="Tang H."/>
            <person name="Lucas S.M."/>
            <person name="Robertson H.M."/>
            <person name="Bork P."/>
            <person name="Koonin E.V."/>
            <person name="Zdobnov E.M."/>
            <person name="Grigoriev I.V."/>
            <person name="Lynch M."/>
            <person name="Boore J.L."/>
        </authorList>
    </citation>
    <scope>NUCLEOTIDE SEQUENCE [LARGE SCALE GENOMIC DNA]</scope>
</reference>
<gene>
    <name evidence="1" type="ORF">DAPPUDRAFT_322864</name>
</gene>
<name>E9GX55_DAPPU</name>
<evidence type="ECO:0000313" key="2">
    <source>
        <dbReference type="Proteomes" id="UP000000305"/>
    </source>
</evidence>
<accession>E9GX55</accession>
<evidence type="ECO:0000313" key="1">
    <source>
        <dbReference type="EMBL" id="EFX75921.1"/>
    </source>
</evidence>
<dbReference type="KEGG" id="dpx:DAPPUDRAFT_322864"/>
<keyword evidence="2" id="KW-1185">Reference proteome</keyword>
<organism evidence="1 2">
    <name type="scientific">Daphnia pulex</name>
    <name type="common">Water flea</name>
    <dbReference type="NCBI Taxonomy" id="6669"/>
    <lineage>
        <taxon>Eukaryota</taxon>
        <taxon>Metazoa</taxon>
        <taxon>Ecdysozoa</taxon>
        <taxon>Arthropoda</taxon>
        <taxon>Crustacea</taxon>
        <taxon>Branchiopoda</taxon>
        <taxon>Diplostraca</taxon>
        <taxon>Cladocera</taxon>
        <taxon>Anomopoda</taxon>
        <taxon>Daphniidae</taxon>
        <taxon>Daphnia</taxon>
    </lineage>
</organism>
<dbReference type="AlphaFoldDB" id="E9GX55"/>
<dbReference type="InParanoid" id="E9GX55"/>
<dbReference type="EMBL" id="GL732572">
    <property type="protein sequence ID" value="EFX75921.1"/>
    <property type="molecule type" value="Genomic_DNA"/>
</dbReference>